<dbReference type="RefSeq" id="WP_272460697.1">
    <property type="nucleotide sequence ID" value="NZ_JAPFQL010000006.1"/>
</dbReference>
<evidence type="ECO:0000313" key="3">
    <source>
        <dbReference type="Proteomes" id="UP001150259"/>
    </source>
</evidence>
<dbReference type="EMBL" id="JAPFQL010000006">
    <property type="protein sequence ID" value="MDC5696120.1"/>
    <property type="molecule type" value="Genomic_DNA"/>
</dbReference>
<evidence type="ECO:0000256" key="1">
    <source>
        <dbReference type="SAM" id="Phobius"/>
    </source>
</evidence>
<keyword evidence="1" id="KW-0812">Transmembrane</keyword>
<keyword evidence="1" id="KW-1133">Transmembrane helix</keyword>
<feature type="transmembrane region" description="Helical" evidence="1">
    <location>
        <begin position="97"/>
        <end position="119"/>
    </location>
</feature>
<sequence>MDHPRQTPDTGDETPDARLLDAATEARVRQLLAAAADPGPMPERVAQRIESLLTDEVALRVDPGPLQGPLQGLLQGADRDAAVLAPLIRQRQRPRPLFALAAVAAAAAVVAVGGSALHLNKRTNGVASLGNPGAVVTTPGAPTVTPTVTATVTPTVTGPIPPPVGRSHPNLHIQLSSTDYTAGDLPAQARQLLSSPSAPLEVLAAEAPTLGPIATEVGLLSCLRAHALPTDVPVHVDLATYEGQPAAVIVVTQADGSTVRVVERTCTEAAPEALTEPVPVP</sequence>
<keyword evidence="1" id="KW-0472">Membrane</keyword>
<proteinExistence type="predicted"/>
<keyword evidence="3" id="KW-1185">Reference proteome</keyword>
<protein>
    <submittedName>
        <fullName evidence="2">Uncharacterized protein</fullName>
    </submittedName>
</protein>
<organism evidence="2 3">
    <name type="scientific">Intrasporangium calvum</name>
    <dbReference type="NCBI Taxonomy" id="53358"/>
    <lineage>
        <taxon>Bacteria</taxon>
        <taxon>Bacillati</taxon>
        <taxon>Actinomycetota</taxon>
        <taxon>Actinomycetes</taxon>
        <taxon>Micrococcales</taxon>
        <taxon>Intrasporangiaceae</taxon>
        <taxon>Intrasporangium</taxon>
    </lineage>
</organism>
<reference evidence="2 3" key="1">
    <citation type="submission" date="2022-11" db="EMBL/GenBank/DDBJ databases">
        <title>Anaerobic phenanthrene biodegradation by a DNRA strain PheN6.</title>
        <authorList>
            <person name="Zhang Z."/>
        </authorList>
    </citation>
    <scope>NUCLEOTIDE SEQUENCE [LARGE SCALE GENOMIC DNA]</scope>
    <source>
        <strain evidence="2 3">PheN6</strain>
    </source>
</reference>
<accession>A0ABT5GDZ2</accession>
<comment type="caution">
    <text evidence="2">The sequence shown here is derived from an EMBL/GenBank/DDBJ whole genome shotgun (WGS) entry which is preliminary data.</text>
</comment>
<evidence type="ECO:0000313" key="2">
    <source>
        <dbReference type="EMBL" id="MDC5696120.1"/>
    </source>
</evidence>
<gene>
    <name evidence="2" type="ORF">OO014_02535</name>
</gene>
<name>A0ABT5GDZ2_9MICO</name>
<dbReference type="Proteomes" id="UP001150259">
    <property type="component" value="Unassembled WGS sequence"/>
</dbReference>